<organism evidence="4">
    <name type="scientific">Volvox carteri f. nagariensis</name>
    <dbReference type="NCBI Taxonomy" id="3068"/>
    <lineage>
        <taxon>Eukaryota</taxon>
        <taxon>Viridiplantae</taxon>
        <taxon>Chlorophyta</taxon>
        <taxon>core chlorophytes</taxon>
        <taxon>Chlorophyceae</taxon>
        <taxon>CS clade</taxon>
        <taxon>Chlamydomonadales</taxon>
        <taxon>Volvocaceae</taxon>
        <taxon>Volvox</taxon>
    </lineage>
</organism>
<dbReference type="EMBL" id="GL378332">
    <property type="protein sequence ID" value="EFJ50210.1"/>
    <property type="molecule type" value="Genomic_DNA"/>
</dbReference>
<dbReference type="InterPro" id="IPR009249">
    <property type="entry name" value="Ferredoxin-dep_bilin_Rdtase"/>
</dbReference>
<protein>
    <recommendedName>
        <fullName evidence="5">Phycocyanobilin:ferredoxin oxidoreductase</fullName>
    </recommendedName>
</protein>
<feature type="non-terminal residue" evidence="3">
    <location>
        <position position="192"/>
    </location>
</feature>
<dbReference type="GO" id="GO:0010024">
    <property type="term" value="P:phytochromobilin biosynthetic process"/>
    <property type="evidence" value="ECO:0007669"/>
    <property type="project" value="InterPro"/>
</dbReference>
<dbReference type="GO" id="GO:0016636">
    <property type="term" value="F:oxidoreductase activity, acting on the CH-CH group of donors, iron-sulfur protein as acceptor"/>
    <property type="evidence" value="ECO:0007669"/>
    <property type="project" value="InterPro"/>
</dbReference>
<dbReference type="PANTHER" id="PTHR34557">
    <property type="entry name" value="PHYTOCHROMOBILIN:FERREDOXIN OXIDOREDUCTASE, CHLOROPLASTIC"/>
    <property type="match status" value="1"/>
</dbReference>
<dbReference type="Gene3D" id="3.40.1500.20">
    <property type="match status" value="1"/>
</dbReference>
<dbReference type="eggNOG" id="ENOG502S6B2">
    <property type="taxonomic scope" value="Eukaryota"/>
</dbReference>
<dbReference type="RefSeq" id="XP_002948830.1">
    <property type="nucleotide sequence ID" value="XM_002948784.1"/>
</dbReference>
<dbReference type="GO" id="GO:0050897">
    <property type="term" value="F:cobalt ion binding"/>
    <property type="evidence" value="ECO:0007669"/>
    <property type="project" value="InterPro"/>
</dbReference>
<dbReference type="Pfam" id="PF05996">
    <property type="entry name" value="Fe_bilin_red"/>
    <property type="match status" value="1"/>
</dbReference>
<name>D8TQT2_VOLCA</name>
<comment type="similarity">
    <text evidence="1">Belongs to the HY2 family.</text>
</comment>
<dbReference type="Proteomes" id="UP000001058">
    <property type="component" value="Unassembled WGS sequence"/>
</dbReference>
<evidence type="ECO:0000256" key="1">
    <source>
        <dbReference type="ARBA" id="ARBA00006908"/>
    </source>
</evidence>
<reference evidence="3 4" key="1">
    <citation type="journal article" date="2010" name="Science">
        <title>Genomic analysis of organismal complexity in the multicellular green alga Volvox carteri.</title>
        <authorList>
            <person name="Prochnik S.E."/>
            <person name="Umen J."/>
            <person name="Nedelcu A.M."/>
            <person name="Hallmann A."/>
            <person name="Miller S.M."/>
            <person name="Nishii I."/>
            <person name="Ferris P."/>
            <person name="Kuo A."/>
            <person name="Mitros T."/>
            <person name="Fritz-Laylin L.K."/>
            <person name="Hellsten U."/>
            <person name="Chapman J."/>
            <person name="Simakov O."/>
            <person name="Rensing S.A."/>
            <person name="Terry A."/>
            <person name="Pangilinan J."/>
            <person name="Kapitonov V."/>
            <person name="Jurka J."/>
            <person name="Salamov A."/>
            <person name="Shapiro H."/>
            <person name="Schmutz J."/>
            <person name="Grimwood J."/>
            <person name="Lindquist E."/>
            <person name="Lucas S."/>
            <person name="Grigoriev I.V."/>
            <person name="Schmitt R."/>
            <person name="Kirk D."/>
            <person name="Rokhsar D.S."/>
        </authorList>
    </citation>
    <scope>NUCLEOTIDE SEQUENCE [LARGE SCALE GENOMIC DNA]</scope>
    <source>
        <strain evidence="4">f. Nagariensis / Eve</strain>
    </source>
</reference>
<evidence type="ECO:0000313" key="4">
    <source>
        <dbReference type="Proteomes" id="UP000001058"/>
    </source>
</evidence>
<dbReference type="PANTHER" id="PTHR34557:SF1">
    <property type="entry name" value="PHYTOCHROMOBILIN:FERREDOXIN OXIDOREDUCTASE, CHLOROPLASTIC"/>
    <property type="match status" value="1"/>
</dbReference>
<keyword evidence="4" id="KW-1185">Reference proteome</keyword>
<evidence type="ECO:0000313" key="3">
    <source>
        <dbReference type="EMBL" id="EFJ50210.1"/>
    </source>
</evidence>
<feature type="non-terminal residue" evidence="3">
    <location>
        <position position="1"/>
    </location>
</feature>
<keyword evidence="2" id="KW-0560">Oxidoreductase</keyword>
<proteinExistence type="inferred from homology"/>
<evidence type="ECO:0008006" key="5">
    <source>
        <dbReference type="Google" id="ProtNLM"/>
    </source>
</evidence>
<dbReference type="AlphaFoldDB" id="D8TQT2"/>
<dbReference type="KEGG" id="vcn:VOLCADRAFT_33105"/>
<dbReference type="GeneID" id="9623535"/>
<dbReference type="STRING" id="3068.D8TQT2"/>
<sequence>RLLLENRVYCSRAFRKLHVEVGIRQDGLQVLHVVVYPRYNYDLPIFGLDLVLVDGRVTLAIADCCPVRHGLKLPQQYMETMVLLQRTFLEGQDPAARRIPDWGAAIFSQLVLCITPSTPEELAAFAKYAVALHRGHLMLSRNAAPLLSPTSGCLCAFCLFRARFCDNQLANKKTRRVLEAAFGKEWADEYMS</sequence>
<evidence type="ECO:0000256" key="2">
    <source>
        <dbReference type="ARBA" id="ARBA00023002"/>
    </source>
</evidence>
<dbReference type="OrthoDB" id="496703at2759"/>
<accession>D8TQT2</accession>
<gene>
    <name evidence="3" type="ORF">VOLCADRAFT_33105</name>
</gene>
<dbReference type="InParanoid" id="D8TQT2"/>